<keyword evidence="2" id="KW-1185">Reference proteome</keyword>
<accession>A0A642UUI5</accession>
<evidence type="ECO:0000313" key="1">
    <source>
        <dbReference type="EMBL" id="KAA8905905.1"/>
    </source>
</evidence>
<evidence type="ECO:0000313" key="2">
    <source>
        <dbReference type="Proteomes" id="UP000449547"/>
    </source>
</evidence>
<sequence>MSVLTAERLVKLAYNYPALHSTWYLLACMALTVTNQPAEIPKVFHFALRQQLLEFNPNVKGLQTHPQLIQLAQDSISSAQKFAEMSAVGVNLPDVLIPYTLHDKLPLAFKYKSGDDISALQQLIAAKFREVVMKSSALSGLPKCINALMLLKSVTPTSLRPVPKPERPPIVLPGHLASNDIVGEDIEGTAMKETYSVETIDGPISVSSVNAEQVHRDLKRGSDFWNSVYSPKVNRRIRNQMYNAYPDLWYYAYHHVYAPLLSYTGVLSAKETSMCVCANLIPQDVNPQLKGHLRGAINVGATKQEMTELRDLVFDICDWVGGNWWAEGRDSVAKL</sequence>
<organism evidence="1 2">
    <name type="scientific">Diutina rugosa</name>
    <name type="common">Yeast</name>
    <name type="synonym">Candida rugosa</name>
    <dbReference type="NCBI Taxonomy" id="5481"/>
    <lineage>
        <taxon>Eukaryota</taxon>
        <taxon>Fungi</taxon>
        <taxon>Dikarya</taxon>
        <taxon>Ascomycota</taxon>
        <taxon>Saccharomycotina</taxon>
        <taxon>Pichiomycetes</taxon>
        <taxon>Debaryomycetaceae</taxon>
        <taxon>Diutina</taxon>
    </lineage>
</organism>
<protein>
    <recommendedName>
        <fullName evidence="3">Carboxymuconolactone decarboxylase-like domain-containing protein</fullName>
    </recommendedName>
</protein>
<dbReference type="Proteomes" id="UP000449547">
    <property type="component" value="Unassembled WGS sequence"/>
</dbReference>
<dbReference type="OMA" id="AYPDLWQ"/>
<dbReference type="InterPro" id="IPR029032">
    <property type="entry name" value="AhpD-like"/>
</dbReference>
<dbReference type="RefSeq" id="XP_034013886.1">
    <property type="nucleotide sequence ID" value="XM_034153808.1"/>
</dbReference>
<gene>
    <name evidence="1" type="ORF">DIURU_001282</name>
</gene>
<name>A0A642UUI5_DIURU</name>
<dbReference type="AlphaFoldDB" id="A0A642UUI5"/>
<evidence type="ECO:0008006" key="3">
    <source>
        <dbReference type="Google" id="ProtNLM"/>
    </source>
</evidence>
<dbReference type="PANTHER" id="PTHR28180:SF2">
    <property type="entry name" value="PEROXISOMAL PROTEIN 2"/>
    <property type="match status" value="1"/>
</dbReference>
<dbReference type="EMBL" id="SWFT01000039">
    <property type="protein sequence ID" value="KAA8905905.1"/>
    <property type="molecule type" value="Genomic_DNA"/>
</dbReference>
<dbReference type="Gene3D" id="1.20.1290.10">
    <property type="entry name" value="AhpD-like"/>
    <property type="match status" value="1"/>
</dbReference>
<reference evidence="1 2" key="1">
    <citation type="submission" date="2019-07" db="EMBL/GenBank/DDBJ databases">
        <title>Genome assembly of two rare yeast pathogens: Diutina rugosa and Trichomonascus ciferrii.</title>
        <authorList>
            <person name="Mixao V."/>
            <person name="Saus E."/>
            <person name="Hansen A."/>
            <person name="Lass-Flor C."/>
            <person name="Gabaldon T."/>
        </authorList>
    </citation>
    <scope>NUCLEOTIDE SEQUENCE [LARGE SCALE GENOMIC DNA]</scope>
    <source>
        <strain evidence="1 2">CBS 613</strain>
    </source>
</reference>
<dbReference type="InterPro" id="IPR052999">
    <property type="entry name" value="PTS1_Protein"/>
</dbReference>
<dbReference type="VEuPathDB" id="FungiDB:DIURU_001282"/>
<dbReference type="SUPFAM" id="SSF69118">
    <property type="entry name" value="AhpD-like"/>
    <property type="match status" value="1"/>
</dbReference>
<dbReference type="PANTHER" id="PTHR28180">
    <property type="entry name" value="CONSERVED MITOCHONDRIAL PROTEIN-RELATED"/>
    <property type="match status" value="1"/>
</dbReference>
<dbReference type="GeneID" id="54779935"/>
<proteinExistence type="predicted"/>
<comment type="caution">
    <text evidence="1">The sequence shown here is derived from an EMBL/GenBank/DDBJ whole genome shotgun (WGS) entry which is preliminary data.</text>
</comment>
<dbReference type="OrthoDB" id="5537330at2759"/>